<keyword evidence="2" id="KW-1185">Reference proteome</keyword>
<gene>
    <name evidence="1" type="ORF">ANE_LOCUS27692</name>
</gene>
<dbReference type="Proteomes" id="UP000489600">
    <property type="component" value="Unassembled WGS sequence"/>
</dbReference>
<proteinExistence type="predicted"/>
<name>A0A565CU59_9BRAS</name>
<sequence>MSSLNSYFCSTLWDFFLHMYQIAFHLYPLHRRSNIQAEESYSIDEFASLSKNVKEIINDKPTK</sequence>
<protein>
    <submittedName>
        <fullName evidence="1">Uncharacterized protein</fullName>
    </submittedName>
</protein>
<comment type="caution">
    <text evidence="1">The sequence shown here is derived from an EMBL/GenBank/DDBJ whole genome shotgun (WGS) entry which is preliminary data.</text>
</comment>
<accession>A0A565CU59</accession>
<organism evidence="1 2">
    <name type="scientific">Arabis nemorensis</name>
    <dbReference type="NCBI Taxonomy" id="586526"/>
    <lineage>
        <taxon>Eukaryota</taxon>
        <taxon>Viridiplantae</taxon>
        <taxon>Streptophyta</taxon>
        <taxon>Embryophyta</taxon>
        <taxon>Tracheophyta</taxon>
        <taxon>Spermatophyta</taxon>
        <taxon>Magnoliopsida</taxon>
        <taxon>eudicotyledons</taxon>
        <taxon>Gunneridae</taxon>
        <taxon>Pentapetalae</taxon>
        <taxon>rosids</taxon>
        <taxon>malvids</taxon>
        <taxon>Brassicales</taxon>
        <taxon>Brassicaceae</taxon>
        <taxon>Arabideae</taxon>
        <taxon>Arabis</taxon>
    </lineage>
</organism>
<dbReference type="EMBL" id="CABITT030000008">
    <property type="protein sequence ID" value="VVB17248.1"/>
    <property type="molecule type" value="Genomic_DNA"/>
</dbReference>
<reference evidence="1" key="1">
    <citation type="submission" date="2019-07" db="EMBL/GenBank/DDBJ databases">
        <authorList>
            <person name="Dittberner H."/>
        </authorList>
    </citation>
    <scope>NUCLEOTIDE SEQUENCE [LARGE SCALE GENOMIC DNA]</scope>
</reference>
<evidence type="ECO:0000313" key="2">
    <source>
        <dbReference type="Proteomes" id="UP000489600"/>
    </source>
</evidence>
<evidence type="ECO:0000313" key="1">
    <source>
        <dbReference type="EMBL" id="VVB17248.1"/>
    </source>
</evidence>
<dbReference type="AlphaFoldDB" id="A0A565CU59"/>